<dbReference type="RefSeq" id="WP_378252983.1">
    <property type="nucleotide sequence ID" value="NZ_JBHSIT010000002.1"/>
</dbReference>
<dbReference type="EMBL" id="JBHSIT010000002">
    <property type="protein sequence ID" value="MFC4907245.1"/>
    <property type="molecule type" value="Genomic_DNA"/>
</dbReference>
<evidence type="ECO:0000313" key="2">
    <source>
        <dbReference type="Proteomes" id="UP001595872"/>
    </source>
</evidence>
<name>A0ABV9TVD6_9ACTN</name>
<sequence length="64" mass="7025">MTTLTRLGDLTGDYVPRTPGARGSAEARKTIDRHEWGANQNALSRLFVRSAVDLEIEVTAVRLA</sequence>
<organism evidence="1 2">
    <name type="scientific">Actinomadura gamaensis</name>
    <dbReference type="NCBI Taxonomy" id="1763541"/>
    <lineage>
        <taxon>Bacteria</taxon>
        <taxon>Bacillati</taxon>
        <taxon>Actinomycetota</taxon>
        <taxon>Actinomycetes</taxon>
        <taxon>Streptosporangiales</taxon>
        <taxon>Thermomonosporaceae</taxon>
        <taxon>Actinomadura</taxon>
    </lineage>
</organism>
<dbReference type="Proteomes" id="UP001595872">
    <property type="component" value="Unassembled WGS sequence"/>
</dbReference>
<protein>
    <submittedName>
        <fullName evidence="1">Uncharacterized protein</fullName>
    </submittedName>
</protein>
<comment type="caution">
    <text evidence="1">The sequence shown here is derived from an EMBL/GenBank/DDBJ whole genome shotgun (WGS) entry which is preliminary data.</text>
</comment>
<accession>A0ABV9TVD6</accession>
<proteinExistence type="predicted"/>
<gene>
    <name evidence="1" type="ORF">ACFPCY_07935</name>
</gene>
<keyword evidence="2" id="KW-1185">Reference proteome</keyword>
<evidence type="ECO:0000313" key="1">
    <source>
        <dbReference type="EMBL" id="MFC4907245.1"/>
    </source>
</evidence>
<reference evidence="2" key="1">
    <citation type="journal article" date="2019" name="Int. J. Syst. Evol. Microbiol.">
        <title>The Global Catalogue of Microorganisms (GCM) 10K type strain sequencing project: providing services to taxonomists for standard genome sequencing and annotation.</title>
        <authorList>
            <consortium name="The Broad Institute Genomics Platform"/>
            <consortium name="The Broad Institute Genome Sequencing Center for Infectious Disease"/>
            <person name="Wu L."/>
            <person name="Ma J."/>
        </authorList>
    </citation>
    <scope>NUCLEOTIDE SEQUENCE [LARGE SCALE GENOMIC DNA]</scope>
    <source>
        <strain evidence="2">KLKA75</strain>
    </source>
</reference>